<dbReference type="Gene3D" id="1.10.1220.10">
    <property type="entry name" value="Met repressor-like"/>
    <property type="match status" value="1"/>
</dbReference>
<dbReference type="EMBL" id="AZDA01000140">
    <property type="protein sequence ID" value="KRK32510.1"/>
    <property type="molecule type" value="Genomic_DNA"/>
</dbReference>
<dbReference type="RefSeq" id="WP_057905783.1">
    <property type="nucleotide sequence ID" value="NZ_AZDA01000140.1"/>
</dbReference>
<dbReference type="InterPro" id="IPR013321">
    <property type="entry name" value="Arc_rbn_hlx_hlx"/>
</dbReference>
<dbReference type="PATRIC" id="fig|1423726.3.peg.2008"/>
<dbReference type="NCBIfam" id="TIGR02384">
    <property type="entry name" value="RelB_DinJ"/>
    <property type="match status" value="1"/>
</dbReference>
<name>A0A0R1GE39_9LACO</name>
<dbReference type="STRING" id="1423726.FC07_GL001933"/>
<organism evidence="1 2">
    <name type="scientific">Loigolactobacillus bifermentans DSM 20003</name>
    <dbReference type="NCBI Taxonomy" id="1423726"/>
    <lineage>
        <taxon>Bacteria</taxon>
        <taxon>Bacillati</taxon>
        <taxon>Bacillota</taxon>
        <taxon>Bacilli</taxon>
        <taxon>Lactobacillales</taxon>
        <taxon>Lactobacillaceae</taxon>
        <taxon>Loigolactobacillus</taxon>
    </lineage>
</organism>
<evidence type="ECO:0000313" key="2">
    <source>
        <dbReference type="Proteomes" id="UP000051461"/>
    </source>
</evidence>
<proteinExistence type="predicted"/>
<protein>
    <recommendedName>
        <fullName evidence="3">DNA-damage-inducible protein J</fullName>
    </recommendedName>
</protein>
<dbReference type="GO" id="GO:0006355">
    <property type="term" value="P:regulation of DNA-templated transcription"/>
    <property type="evidence" value="ECO:0007669"/>
    <property type="project" value="InterPro"/>
</dbReference>
<reference evidence="1 2" key="1">
    <citation type="journal article" date="2015" name="Genome Announc.">
        <title>Expanding the biotechnology potential of lactobacilli through comparative genomics of 213 strains and associated genera.</title>
        <authorList>
            <person name="Sun Z."/>
            <person name="Harris H.M."/>
            <person name="McCann A."/>
            <person name="Guo C."/>
            <person name="Argimon S."/>
            <person name="Zhang W."/>
            <person name="Yang X."/>
            <person name="Jeffery I.B."/>
            <person name="Cooney J.C."/>
            <person name="Kagawa T.F."/>
            <person name="Liu W."/>
            <person name="Song Y."/>
            <person name="Salvetti E."/>
            <person name="Wrobel A."/>
            <person name="Rasinkangas P."/>
            <person name="Parkhill J."/>
            <person name="Rea M.C."/>
            <person name="O'Sullivan O."/>
            <person name="Ritari J."/>
            <person name="Douillard F.P."/>
            <person name="Paul Ross R."/>
            <person name="Yang R."/>
            <person name="Briner A.E."/>
            <person name="Felis G.E."/>
            <person name="de Vos W.M."/>
            <person name="Barrangou R."/>
            <person name="Klaenhammer T.R."/>
            <person name="Caufield P.W."/>
            <person name="Cui Y."/>
            <person name="Zhang H."/>
            <person name="O'Toole P.W."/>
        </authorList>
    </citation>
    <scope>NUCLEOTIDE SEQUENCE [LARGE SCALE GENOMIC DNA]</scope>
    <source>
        <strain evidence="1 2">DSM 20003</strain>
    </source>
</reference>
<dbReference type="InterPro" id="IPR007337">
    <property type="entry name" value="RelB/DinJ"/>
</dbReference>
<accession>A0A0R1GE39</accession>
<evidence type="ECO:0008006" key="3">
    <source>
        <dbReference type="Google" id="ProtNLM"/>
    </source>
</evidence>
<comment type="caution">
    <text evidence="1">The sequence shown here is derived from an EMBL/GenBank/DDBJ whole genome shotgun (WGS) entry which is preliminary data.</text>
</comment>
<dbReference type="Proteomes" id="UP000051461">
    <property type="component" value="Unassembled WGS sequence"/>
</dbReference>
<dbReference type="Pfam" id="PF04221">
    <property type="entry name" value="RelB"/>
    <property type="match status" value="1"/>
</dbReference>
<dbReference type="OrthoDB" id="9808267at2"/>
<sequence length="93" mass="10700">MPTKQNNGRFNARIDPELKKKGNQVLSELGYTPSMILSVLYKTLVRNQAIPREMTMLDPLDIATQQAHQEIARGEYQTFDNVQDLLKDLHDED</sequence>
<dbReference type="AlphaFoldDB" id="A0A0R1GE39"/>
<gene>
    <name evidence="1" type="ORF">FC07_GL001933</name>
</gene>
<evidence type="ECO:0000313" key="1">
    <source>
        <dbReference type="EMBL" id="KRK32510.1"/>
    </source>
</evidence>
<keyword evidence="2" id="KW-1185">Reference proteome</keyword>